<keyword evidence="3" id="KW-0067">ATP-binding</keyword>
<dbReference type="SUPFAM" id="SSF52540">
    <property type="entry name" value="P-loop containing nucleoside triphosphate hydrolases"/>
    <property type="match status" value="2"/>
</dbReference>
<dbReference type="InterPro" id="IPR027417">
    <property type="entry name" value="P-loop_NTPase"/>
</dbReference>
<dbReference type="EMBL" id="PXOA01000336">
    <property type="protein sequence ID" value="RFU76606.1"/>
    <property type="molecule type" value="Genomic_DNA"/>
</dbReference>
<evidence type="ECO:0000256" key="1">
    <source>
        <dbReference type="ARBA" id="ARBA00022741"/>
    </source>
</evidence>
<dbReference type="Pfam" id="PF00176">
    <property type="entry name" value="SNF2-rel_dom"/>
    <property type="match status" value="1"/>
</dbReference>
<dbReference type="STRING" id="490622.A0A395NKJ9"/>
<evidence type="ECO:0000256" key="4">
    <source>
        <dbReference type="SAM" id="MobiDB-lite"/>
    </source>
</evidence>
<feature type="region of interest" description="Disordered" evidence="4">
    <location>
        <begin position="418"/>
        <end position="486"/>
    </location>
</feature>
<accession>A0A395NKJ9</accession>
<evidence type="ECO:0000313" key="7">
    <source>
        <dbReference type="Proteomes" id="UP000266272"/>
    </source>
</evidence>
<dbReference type="GO" id="GO:0005634">
    <property type="term" value="C:nucleus"/>
    <property type="evidence" value="ECO:0007669"/>
    <property type="project" value="TreeGrafter"/>
</dbReference>
<protein>
    <recommendedName>
        <fullName evidence="5">SNF2 N-terminal domain-containing protein</fullName>
    </recommendedName>
</protein>
<reference evidence="6 7" key="1">
    <citation type="journal article" date="2018" name="PLoS Pathog.">
        <title>Evolution of structural diversity of trichothecenes, a family of toxins produced by plant pathogenic and entomopathogenic fungi.</title>
        <authorList>
            <person name="Proctor R.H."/>
            <person name="McCormick S.P."/>
            <person name="Kim H.S."/>
            <person name="Cardoza R.E."/>
            <person name="Stanley A.M."/>
            <person name="Lindo L."/>
            <person name="Kelly A."/>
            <person name="Brown D.W."/>
            <person name="Lee T."/>
            <person name="Vaughan M.M."/>
            <person name="Alexander N.J."/>
            <person name="Busman M."/>
            <person name="Gutierrez S."/>
        </authorList>
    </citation>
    <scope>NUCLEOTIDE SEQUENCE [LARGE SCALE GENOMIC DNA]</scope>
    <source>
        <strain evidence="6 7">IBT 40837</strain>
    </source>
</reference>
<dbReference type="OrthoDB" id="5244662at2759"/>
<feature type="region of interest" description="Disordered" evidence="4">
    <location>
        <begin position="1"/>
        <end position="42"/>
    </location>
</feature>
<comment type="caution">
    <text evidence="6">The sequence shown here is derived from an EMBL/GenBank/DDBJ whole genome shotgun (WGS) entry which is preliminary data.</text>
</comment>
<dbReference type="GO" id="GO:0006281">
    <property type="term" value="P:DNA repair"/>
    <property type="evidence" value="ECO:0007669"/>
    <property type="project" value="TreeGrafter"/>
</dbReference>
<feature type="region of interest" description="Disordered" evidence="4">
    <location>
        <begin position="694"/>
        <end position="719"/>
    </location>
</feature>
<evidence type="ECO:0000256" key="3">
    <source>
        <dbReference type="ARBA" id="ARBA00022840"/>
    </source>
</evidence>
<dbReference type="GO" id="GO:0005524">
    <property type="term" value="F:ATP binding"/>
    <property type="evidence" value="ECO:0007669"/>
    <property type="project" value="UniProtKB-KW"/>
</dbReference>
<dbReference type="InterPro" id="IPR050628">
    <property type="entry name" value="SNF2_RAD54_helicase_TF"/>
</dbReference>
<gene>
    <name evidence="6" type="ORF">TARUN_5632</name>
</gene>
<dbReference type="GO" id="GO:0008094">
    <property type="term" value="F:ATP-dependent activity, acting on DNA"/>
    <property type="evidence" value="ECO:0007669"/>
    <property type="project" value="TreeGrafter"/>
</dbReference>
<keyword evidence="2" id="KW-0378">Hydrolase</keyword>
<dbReference type="InterPro" id="IPR049730">
    <property type="entry name" value="SNF2/RAD54-like_C"/>
</dbReference>
<organism evidence="6 7">
    <name type="scientific">Trichoderma arundinaceum</name>
    <dbReference type="NCBI Taxonomy" id="490622"/>
    <lineage>
        <taxon>Eukaryota</taxon>
        <taxon>Fungi</taxon>
        <taxon>Dikarya</taxon>
        <taxon>Ascomycota</taxon>
        <taxon>Pezizomycotina</taxon>
        <taxon>Sordariomycetes</taxon>
        <taxon>Hypocreomycetidae</taxon>
        <taxon>Hypocreales</taxon>
        <taxon>Hypocreaceae</taxon>
        <taxon>Trichoderma</taxon>
    </lineage>
</organism>
<feature type="domain" description="SNF2 N-terminal" evidence="5">
    <location>
        <begin position="536"/>
        <end position="797"/>
    </location>
</feature>
<dbReference type="CDD" id="cd18793">
    <property type="entry name" value="SF2_C_SNF"/>
    <property type="match status" value="1"/>
</dbReference>
<dbReference type="Proteomes" id="UP000266272">
    <property type="component" value="Unassembled WGS sequence"/>
</dbReference>
<dbReference type="GO" id="GO:0016787">
    <property type="term" value="F:hydrolase activity"/>
    <property type="evidence" value="ECO:0007669"/>
    <property type="project" value="UniProtKB-KW"/>
</dbReference>
<name>A0A395NKJ9_TRIAR</name>
<dbReference type="Gene3D" id="3.40.50.300">
    <property type="entry name" value="P-loop containing nucleotide triphosphate hydrolases"/>
    <property type="match status" value="2"/>
</dbReference>
<keyword evidence="7" id="KW-1185">Reference proteome</keyword>
<evidence type="ECO:0000256" key="2">
    <source>
        <dbReference type="ARBA" id="ARBA00022801"/>
    </source>
</evidence>
<proteinExistence type="predicted"/>
<evidence type="ECO:0000259" key="5">
    <source>
        <dbReference type="Pfam" id="PF00176"/>
    </source>
</evidence>
<keyword evidence="1" id="KW-0547">Nucleotide-binding</keyword>
<sequence length="1317" mass="147822">MSPPKKRPQSPDRAAKPQSSPKRQKQESESKANSEIQAEAQASKIKARAPIIRKGEWEIGEPFPVSHIPLGFVPSLRFQPQIPEPLSDDLMAKAIKNWESSGYKTRPQFARLLHFERLPNSAKLLAAYLGFGTVQELIFFADFEVPKTIKRLVRFFYRHSQQQNSRTDATGNIGLLQTPMAKLVTDESTIAMEDIDPTLSFLAASYKLIKANPNRFCQRLPSNPNEYTWNIHHEDWMRADAVIALTKKRQFYIANLINYKQKRALRFGESYLEKRKAEFYGYATPEWLKRAKVLSGEQDVVAAVEVIPEMSNVNPEHDRAEIQKSWQLATADEISHFLDATELLISRSEEERSRIIQNIDGALPQAIVEAVCTALGAISPGIDLDKALNSSNISYKIKRSLITKNETEALQTLFREQTRQAQVNGSRPAATATSPHTQTSQGSVQASTPTSNETGVIIDDGDRSSKRIVGSGPEKPGEMRARLGENLPPKQDLASICILRGIDMKTLAVNPYNSLTKAKAPQIPDANRLAELLGGPLRSAMLLNECGTGKTFVTLLTLKFLVDERIHQFENGTLHVENNDRVFKPNIIFAPSATLNQLLTEVSSGWLGIFDICLLNRAKDACLNLHQNVKQIDNEEVFQKNTDRWAAEHKNSNTARVLLLTSYETGMELMSISQAGKSPPRQQNSAAVQRQLDPSAIPGDGALNNSGKNEDKNGHGNNKRVFQRLSTPEQGATAPLDQRQKNIKNDMWNVVVLDDCHFIKNEATGYNQLITQLDRDALLLVSANPLTALRDMHGYLKVIWDTAWPFSYSSGSDATLCKALYDSAAYSRLLKREELDEVTLKRVVAGEAGMVDNLTQRQRKRFEEYIGFVLGGNGPAYLLHPELFKDYETHGDCETDVLMLVVREILEMVSVRRGMTTPMMLPNGETTYLGKGIGCMGIQTVELIPTTSVKEELEKHITRLFDEIEYSADTQFGDDAILRSAICCQLSMISTDVNTAALTAPTTELLKNLSALREKVSRPVCEGTAKEVNQGNTLDTTGGLQWLFYNTRESRNLQRDGFPTDRLSQVQYTACDSPKYCHALLRALEAKEREERLLIYVNNPLTSQHSQSEMDQAVEAFNKPLSPYTCLVASLQLSAFGLNLHKSCHRGIIMELPPNHSTLLSALGRLWRIGQKHDVDWEILITRHSFDSFMEANVMEGYATTLAAVGRIDTAITGEARKICAYEIMRRQLGQECSRYPRKRVPWNKMDEDELRREGYFFSALAEFFFKNPDKAYLVGRYNSREIARAWKVGMEITVDLVKNPIPLKDGEGVVIWNFAD</sequence>
<dbReference type="InterPro" id="IPR000330">
    <property type="entry name" value="SNF2_N"/>
</dbReference>
<evidence type="ECO:0000313" key="6">
    <source>
        <dbReference type="EMBL" id="RFU76606.1"/>
    </source>
</evidence>
<feature type="compositionally biased region" description="Polar residues" evidence="4">
    <location>
        <begin position="419"/>
        <end position="454"/>
    </location>
</feature>
<dbReference type="PANTHER" id="PTHR45626">
    <property type="entry name" value="TRANSCRIPTION TERMINATION FACTOR 2-RELATED"/>
    <property type="match status" value="1"/>
</dbReference>